<dbReference type="SUPFAM" id="SSF51338">
    <property type="entry name" value="Composite domain of metallo-dependent hydrolases"/>
    <property type="match status" value="1"/>
</dbReference>
<feature type="binding site" evidence="11">
    <location>
        <begin position="220"/>
        <end position="221"/>
    </location>
    <ligand>
        <name>substrate</name>
    </ligand>
</feature>
<dbReference type="Gene3D" id="2.30.40.10">
    <property type="entry name" value="Urease, subunit C, domain 1"/>
    <property type="match status" value="1"/>
</dbReference>
<feature type="binding site" evidence="11">
    <location>
        <position position="252"/>
    </location>
    <ligand>
        <name>substrate</name>
    </ligand>
</feature>
<accession>A0A942UR29</accession>
<feature type="binding site" evidence="11">
    <location>
        <position position="144"/>
    </location>
    <ligand>
        <name>substrate</name>
    </ligand>
</feature>
<dbReference type="NCBIfam" id="TIGR00221">
    <property type="entry name" value="nagA"/>
    <property type="match status" value="1"/>
</dbReference>
<dbReference type="GO" id="GO:0006046">
    <property type="term" value="P:N-acetylglucosamine catabolic process"/>
    <property type="evidence" value="ECO:0007669"/>
    <property type="project" value="TreeGrafter"/>
</dbReference>
<evidence type="ECO:0000256" key="5">
    <source>
        <dbReference type="ARBA" id="ARBA00022801"/>
    </source>
</evidence>
<dbReference type="GO" id="GO:0008448">
    <property type="term" value="F:N-acetylglucosamine-6-phosphate deacetylase activity"/>
    <property type="evidence" value="ECO:0007669"/>
    <property type="project" value="UniProtKB-EC"/>
</dbReference>
<feature type="binding site" evidence="12">
    <location>
        <position position="199"/>
    </location>
    <ligand>
        <name>Zn(2+)</name>
        <dbReference type="ChEBI" id="CHEBI:29105"/>
    </ligand>
</feature>
<feature type="binding site" evidence="12">
    <location>
        <position position="217"/>
    </location>
    <ligand>
        <name>Zn(2+)</name>
        <dbReference type="ChEBI" id="CHEBI:29105"/>
    </ligand>
</feature>
<reference evidence="14 15" key="1">
    <citation type="submission" date="2021-05" db="EMBL/GenBank/DDBJ databases">
        <title>Novel Bacillus species.</title>
        <authorList>
            <person name="Liu G."/>
        </authorList>
    </citation>
    <scope>NUCLEOTIDE SEQUENCE [LARGE SCALE GENOMIC DNA]</scope>
    <source>
        <strain evidence="14 15">FJAT-49682</strain>
    </source>
</reference>
<keyword evidence="15" id="KW-1185">Reference proteome</keyword>
<dbReference type="RefSeq" id="WP_213098411.1">
    <property type="nucleotide sequence ID" value="NZ_JAGYPN010000002.1"/>
</dbReference>
<proteinExistence type="inferred from homology"/>
<evidence type="ECO:0000259" key="13">
    <source>
        <dbReference type="Pfam" id="PF01979"/>
    </source>
</evidence>
<dbReference type="AlphaFoldDB" id="A0A942UR29"/>
<evidence type="ECO:0000256" key="8">
    <source>
        <dbReference type="ARBA" id="ARBA00060590"/>
    </source>
</evidence>
<dbReference type="GO" id="GO:0046872">
    <property type="term" value="F:metal ion binding"/>
    <property type="evidence" value="ECO:0007669"/>
    <property type="project" value="UniProtKB-KW"/>
</dbReference>
<feature type="binding site" evidence="11">
    <location>
        <begin position="308"/>
        <end position="310"/>
    </location>
    <ligand>
        <name>substrate</name>
    </ligand>
</feature>
<dbReference type="InterPro" id="IPR011059">
    <property type="entry name" value="Metal-dep_hydrolase_composite"/>
</dbReference>
<evidence type="ECO:0000256" key="12">
    <source>
        <dbReference type="PIRSR" id="PIRSR038994-3"/>
    </source>
</evidence>
<feature type="domain" description="Amidohydrolase-related" evidence="13">
    <location>
        <begin position="57"/>
        <end position="373"/>
    </location>
</feature>
<evidence type="ECO:0000313" key="14">
    <source>
        <dbReference type="EMBL" id="MBS4223398.1"/>
    </source>
</evidence>
<comment type="similarity">
    <text evidence="1 9">Belongs to the metallo-dependent hydrolases superfamily. NagA family.</text>
</comment>
<evidence type="ECO:0000256" key="4">
    <source>
        <dbReference type="ARBA" id="ARBA00022723"/>
    </source>
</evidence>
<feature type="binding site" evidence="11">
    <location>
        <position position="228"/>
    </location>
    <ligand>
        <name>substrate</name>
    </ligand>
</feature>
<evidence type="ECO:0000256" key="7">
    <source>
        <dbReference type="ARBA" id="ARBA00047647"/>
    </source>
</evidence>
<dbReference type="Gene3D" id="3.20.20.140">
    <property type="entry name" value="Metal-dependent hydrolases"/>
    <property type="match status" value="1"/>
</dbReference>
<name>A0A942UR29_9BACI</name>
<dbReference type="Pfam" id="PF01979">
    <property type="entry name" value="Amidohydro_1"/>
    <property type="match status" value="1"/>
</dbReference>
<keyword evidence="4 12" id="KW-0479">Metal-binding</keyword>
<evidence type="ECO:0000256" key="3">
    <source>
        <dbReference type="ARBA" id="ARBA00018029"/>
    </source>
</evidence>
<comment type="caution">
    <text evidence="14">The sequence shown here is derived from an EMBL/GenBank/DDBJ whole genome shotgun (WGS) entry which is preliminary data.</text>
</comment>
<dbReference type="EC" id="3.5.1.25" evidence="2"/>
<dbReference type="FunFam" id="3.20.20.140:FF:000004">
    <property type="entry name" value="N-acetylglucosamine-6-phosphate deacetylase"/>
    <property type="match status" value="1"/>
</dbReference>
<evidence type="ECO:0000256" key="1">
    <source>
        <dbReference type="ARBA" id="ARBA00010716"/>
    </source>
</evidence>
<protein>
    <recommendedName>
        <fullName evidence="3">N-acetylglucosamine-6-phosphate deacetylase</fullName>
        <ecNumber evidence="2">3.5.1.25</ecNumber>
    </recommendedName>
</protein>
<dbReference type="PANTHER" id="PTHR11113">
    <property type="entry name" value="N-ACETYLGLUCOSAMINE-6-PHOSPHATE DEACETYLASE"/>
    <property type="match status" value="1"/>
</dbReference>
<dbReference type="EMBL" id="JAGYPN010000002">
    <property type="protein sequence ID" value="MBS4223398.1"/>
    <property type="molecule type" value="Genomic_DNA"/>
</dbReference>
<evidence type="ECO:0000256" key="11">
    <source>
        <dbReference type="PIRSR" id="PIRSR038994-2"/>
    </source>
</evidence>
<evidence type="ECO:0000256" key="6">
    <source>
        <dbReference type="ARBA" id="ARBA00023277"/>
    </source>
</evidence>
<dbReference type="InterPro" id="IPR006680">
    <property type="entry name" value="Amidohydro-rel"/>
</dbReference>
<dbReference type="SUPFAM" id="SSF51556">
    <property type="entry name" value="Metallo-dependent hydrolases"/>
    <property type="match status" value="1"/>
</dbReference>
<dbReference type="CDD" id="cd00854">
    <property type="entry name" value="NagA"/>
    <property type="match status" value="1"/>
</dbReference>
<dbReference type="PIRSF" id="PIRSF038994">
    <property type="entry name" value="NagA"/>
    <property type="match status" value="1"/>
</dbReference>
<comment type="catalytic activity">
    <reaction evidence="7">
        <text>N-acetyl-D-glucosamine 6-phosphate + H2O = D-glucosamine 6-phosphate + acetate</text>
        <dbReference type="Rhea" id="RHEA:22936"/>
        <dbReference type="ChEBI" id="CHEBI:15377"/>
        <dbReference type="ChEBI" id="CHEBI:30089"/>
        <dbReference type="ChEBI" id="CHEBI:57513"/>
        <dbReference type="ChEBI" id="CHEBI:58725"/>
        <dbReference type="EC" id="3.5.1.25"/>
    </reaction>
</comment>
<gene>
    <name evidence="14" type="primary">nagA</name>
    <name evidence="14" type="ORF">KHA91_11650</name>
</gene>
<evidence type="ECO:0000256" key="10">
    <source>
        <dbReference type="PIRSR" id="PIRSR038994-1"/>
    </source>
</evidence>
<keyword evidence="5 9" id="KW-0378">Hydrolase</keyword>
<dbReference type="InterPro" id="IPR032466">
    <property type="entry name" value="Metal_Hydrolase"/>
</dbReference>
<organism evidence="14 15">
    <name type="scientific">Lederbergia citrea</name>
    <dbReference type="NCBI Taxonomy" id="2833581"/>
    <lineage>
        <taxon>Bacteria</taxon>
        <taxon>Bacillati</taxon>
        <taxon>Bacillota</taxon>
        <taxon>Bacilli</taxon>
        <taxon>Bacillales</taxon>
        <taxon>Bacillaceae</taxon>
        <taxon>Lederbergia</taxon>
    </lineage>
</organism>
<evidence type="ECO:0000256" key="2">
    <source>
        <dbReference type="ARBA" id="ARBA00011899"/>
    </source>
</evidence>
<dbReference type="PANTHER" id="PTHR11113:SF14">
    <property type="entry name" value="N-ACETYLGLUCOSAMINE-6-PHOSPHATE DEACETYLASE"/>
    <property type="match status" value="1"/>
</dbReference>
<keyword evidence="6 9" id="KW-0119">Carbohydrate metabolism</keyword>
<feature type="binding site" evidence="12">
    <location>
        <position position="133"/>
    </location>
    <ligand>
        <name>Zn(2+)</name>
        <dbReference type="ChEBI" id="CHEBI:29105"/>
    </ligand>
</feature>
<comment type="pathway">
    <text evidence="8">Amino-sugar metabolism; N-acetylneuraminate degradation; D-fructose 6-phosphate from N-acetylneuraminate: step 4/5.</text>
</comment>
<sequence length="385" mass="42092">MYLQTQVIINATIYPGGSEEPIQNGFIRFARQIVEVGKMELYEEQAGEKVTDAAGRIVIPGMIDVHIHGGYGTDVMDADPQKLLFLSEELLKKGVTSFFATTITQDYGNITEALRAVKTAKELGASIEGVHLEGPFISEKRAGAQPLEYIIDPDVDLFLQWYEASGELIKLVTYAPERPGAKEFEQVMIERGIVPSVGHSDAVREELLNSAASHATHLFNGMRGLHHREAGVAGHALLTDGLYVEIIADGIHVTPDMVDMAYRLKGATGITLISDAMMAKGMDDGEYELGGQKVYVENGQARLENGSLAGSVLGMDEAFRNIIKFTGCSISEAVQMTSSNQAAEFALLQKGFLEQGKDADLIIMNEQLEVEKTYRLGVDFLKEEK</sequence>
<dbReference type="InterPro" id="IPR003764">
    <property type="entry name" value="GlcNAc_6-P_deAcase"/>
</dbReference>
<comment type="cofactor">
    <cofactor evidence="12">
        <name>a divalent metal cation</name>
        <dbReference type="ChEBI" id="CHEBI:60240"/>
    </cofactor>
    <text evidence="12">Binds 1 divalent metal cation per subunit.</text>
</comment>
<evidence type="ECO:0000256" key="9">
    <source>
        <dbReference type="PIRNR" id="PIRNR038994"/>
    </source>
</evidence>
<evidence type="ECO:0000313" key="15">
    <source>
        <dbReference type="Proteomes" id="UP000676456"/>
    </source>
</evidence>
<dbReference type="Proteomes" id="UP000676456">
    <property type="component" value="Unassembled WGS sequence"/>
</dbReference>
<feature type="active site" description="Proton donor/acceptor" evidence="10">
    <location>
        <position position="275"/>
    </location>
</feature>